<reference evidence="1" key="2">
    <citation type="submission" date="2020-08" db="EMBL/GenBank/DDBJ databases">
        <authorList>
            <person name="Chen M."/>
            <person name="Teng W."/>
            <person name="Zhao L."/>
            <person name="Hu C."/>
            <person name="Zhou Y."/>
            <person name="Han B."/>
            <person name="Song L."/>
            <person name="Shu W."/>
        </authorList>
    </citation>
    <scope>NUCLEOTIDE SEQUENCE</scope>
    <source>
        <strain evidence="1">FACHB-1375</strain>
    </source>
</reference>
<dbReference type="EMBL" id="JACJPW010000004">
    <property type="protein sequence ID" value="MBD2180016.1"/>
    <property type="molecule type" value="Genomic_DNA"/>
</dbReference>
<proteinExistence type="predicted"/>
<name>A0A926V9Z4_9CYAN</name>
<dbReference type="RefSeq" id="WP_191056323.1">
    <property type="nucleotide sequence ID" value="NZ_JACJPW010000004.1"/>
</dbReference>
<keyword evidence="2" id="KW-1185">Reference proteome</keyword>
<sequence>MISAIFNWKFYGTIRMVLARSLLANGRWQISDIRLNETHFFQFEIFNLKFEISQGKFYVSFHDNQSPNQEWRSFA</sequence>
<protein>
    <submittedName>
        <fullName evidence="1">Uncharacterized protein</fullName>
    </submittedName>
</protein>
<reference evidence="1" key="1">
    <citation type="journal article" date="2015" name="ISME J.">
        <title>Draft Genome Sequence of Streptomyces incarnatus NRRL8089, which Produces the Nucleoside Antibiotic Sinefungin.</title>
        <authorList>
            <person name="Oshima K."/>
            <person name="Hattori M."/>
            <person name="Shimizu H."/>
            <person name="Fukuda K."/>
            <person name="Nemoto M."/>
            <person name="Inagaki K."/>
            <person name="Tamura T."/>
        </authorList>
    </citation>
    <scope>NUCLEOTIDE SEQUENCE</scope>
    <source>
        <strain evidence="1">FACHB-1375</strain>
    </source>
</reference>
<dbReference type="AlphaFoldDB" id="A0A926V9Z4"/>
<organism evidence="1 2">
    <name type="scientific">Aerosakkonema funiforme FACHB-1375</name>
    <dbReference type="NCBI Taxonomy" id="2949571"/>
    <lineage>
        <taxon>Bacteria</taxon>
        <taxon>Bacillati</taxon>
        <taxon>Cyanobacteriota</taxon>
        <taxon>Cyanophyceae</taxon>
        <taxon>Oscillatoriophycideae</taxon>
        <taxon>Aerosakkonematales</taxon>
        <taxon>Aerosakkonemataceae</taxon>
        <taxon>Aerosakkonema</taxon>
    </lineage>
</organism>
<gene>
    <name evidence="1" type="ORF">H6G03_02620</name>
</gene>
<dbReference type="Proteomes" id="UP000641646">
    <property type="component" value="Unassembled WGS sequence"/>
</dbReference>
<evidence type="ECO:0000313" key="1">
    <source>
        <dbReference type="EMBL" id="MBD2180016.1"/>
    </source>
</evidence>
<evidence type="ECO:0000313" key="2">
    <source>
        <dbReference type="Proteomes" id="UP000641646"/>
    </source>
</evidence>
<comment type="caution">
    <text evidence="1">The sequence shown here is derived from an EMBL/GenBank/DDBJ whole genome shotgun (WGS) entry which is preliminary data.</text>
</comment>
<accession>A0A926V9Z4</accession>